<organism evidence="2 3">
    <name type="scientific">Massilia atriviolacea</name>
    <dbReference type="NCBI Taxonomy" id="2495579"/>
    <lineage>
        <taxon>Bacteria</taxon>
        <taxon>Pseudomonadati</taxon>
        <taxon>Pseudomonadota</taxon>
        <taxon>Betaproteobacteria</taxon>
        <taxon>Burkholderiales</taxon>
        <taxon>Oxalobacteraceae</taxon>
        <taxon>Telluria group</taxon>
        <taxon>Massilia</taxon>
    </lineage>
</organism>
<dbReference type="OrthoDB" id="8779193at2"/>
<evidence type="ECO:0008006" key="4">
    <source>
        <dbReference type="Google" id="ProtNLM"/>
    </source>
</evidence>
<sequence>MPPIKTLLFVSAALFANATLAAGTPAAGFVPDAAVQRAATAYAAQAVATARDQFGIKLDGTDASMAQLDAVLARVHIAYASKSPRPSDEQLMAVARMYGSYLGEVVRLKHGGAWGMATREGQTLPGMRTAAGTPFWPWTQAAQRIGKGAGYNVADYYKGLLNT</sequence>
<evidence type="ECO:0000313" key="3">
    <source>
        <dbReference type="Proteomes" id="UP000278085"/>
    </source>
</evidence>
<evidence type="ECO:0000313" key="2">
    <source>
        <dbReference type="EMBL" id="RSZ59348.1"/>
    </source>
</evidence>
<feature type="chain" id="PRO_5019441026" description="DUF3806 domain-containing protein" evidence="1">
    <location>
        <begin position="22"/>
        <end position="163"/>
    </location>
</feature>
<gene>
    <name evidence="2" type="ORF">EJB06_09275</name>
</gene>
<dbReference type="RefSeq" id="WP_126073719.1">
    <property type="nucleotide sequence ID" value="NZ_CP051166.1"/>
</dbReference>
<evidence type="ECO:0000256" key="1">
    <source>
        <dbReference type="SAM" id="SignalP"/>
    </source>
</evidence>
<comment type="caution">
    <text evidence="2">The sequence shown here is derived from an EMBL/GenBank/DDBJ whole genome shotgun (WGS) entry which is preliminary data.</text>
</comment>
<protein>
    <recommendedName>
        <fullName evidence="4">DUF3806 domain-containing protein</fullName>
    </recommendedName>
</protein>
<dbReference type="Proteomes" id="UP000278085">
    <property type="component" value="Unassembled WGS sequence"/>
</dbReference>
<feature type="signal peptide" evidence="1">
    <location>
        <begin position="1"/>
        <end position="21"/>
    </location>
</feature>
<keyword evidence="1" id="KW-0732">Signal</keyword>
<dbReference type="EMBL" id="RXLQ01000004">
    <property type="protein sequence ID" value="RSZ59348.1"/>
    <property type="molecule type" value="Genomic_DNA"/>
</dbReference>
<keyword evidence="3" id="KW-1185">Reference proteome</keyword>
<name>A0A430HPB0_9BURK</name>
<dbReference type="AlphaFoldDB" id="A0A430HPB0"/>
<proteinExistence type="predicted"/>
<reference evidence="2 3" key="1">
    <citation type="submission" date="2018-12" db="EMBL/GenBank/DDBJ databases">
        <authorList>
            <person name="Yang E."/>
        </authorList>
    </citation>
    <scope>NUCLEOTIDE SEQUENCE [LARGE SCALE GENOMIC DNA]</scope>
    <source>
        <strain evidence="2 3">SOD</strain>
    </source>
</reference>
<accession>A0A430HPB0</accession>